<reference evidence="2 3" key="1">
    <citation type="submission" date="2023-06" db="EMBL/GenBank/DDBJ databases">
        <title>Aquibacillus rhizosphaerae LR5S19.</title>
        <authorList>
            <person name="Sun J.-Q."/>
        </authorList>
    </citation>
    <scope>NUCLEOTIDE SEQUENCE [LARGE SCALE GENOMIC DNA]</scope>
    <source>
        <strain evidence="2 3">LR5S19</strain>
    </source>
</reference>
<protein>
    <submittedName>
        <fullName evidence="2">GNAT family N-acetyltransferase</fullName>
    </submittedName>
</protein>
<proteinExistence type="predicted"/>
<dbReference type="InterPro" id="IPR051531">
    <property type="entry name" value="N-acetyltransferase"/>
</dbReference>
<evidence type="ECO:0000259" key="1">
    <source>
        <dbReference type="PROSITE" id="PS51186"/>
    </source>
</evidence>
<dbReference type="InterPro" id="IPR000182">
    <property type="entry name" value="GNAT_dom"/>
</dbReference>
<sequence length="150" mass="17237">MEIQTKRLKIISCTEEALSNNSKSEEYEIGPHINMYLEELQEDSSLLGWGVWLVIEKENNRIIGDIGFKGKPNAENIVEVGYGIVHSSQNKGYATESVREIIQLAFSFRNVNKIVAECQDDNISSIRVLEKLHMNRIKPENNMLKWQLDK</sequence>
<dbReference type="SUPFAM" id="SSF55729">
    <property type="entry name" value="Acyl-CoA N-acyltransferases (Nat)"/>
    <property type="match status" value="1"/>
</dbReference>
<organism evidence="2 3">
    <name type="scientific">Aquibacillus rhizosphaerae</name>
    <dbReference type="NCBI Taxonomy" id="3051431"/>
    <lineage>
        <taxon>Bacteria</taxon>
        <taxon>Bacillati</taxon>
        <taxon>Bacillota</taxon>
        <taxon>Bacilli</taxon>
        <taxon>Bacillales</taxon>
        <taxon>Bacillaceae</taxon>
        <taxon>Aquibacillus</taxon>
    </lineage>
</organism>
<evidence type="ECO:0000313" key="2">
    <source>
        <dbReference type="EMBL" id="MDL4842427.1"/>
    </source>
</evidence>
<dbReference type="Gene3D" id="3.40.630.30">
    <property type="match status" value="1"/>
</dbReference>
<dbReference type="Proteomes" id="UP001235343">
    <property type="component" value="Unassembled WGS sequence"/>
</dbReference>
<gene>
    <name evidence="2" type="ORF">QQS35_18475</name>
</gene>
<dbReference type="PROSITE" id="PS51186">
    <property type="entry name" value="GNAT"/>
    <property type="match status" value="1"/>
</dbReference>
<feature type="domain" description="N-acetyltransferase" evidence="1">
    <location>
        <begin position="8"/>
        <end position="150"/>
    </location>
</feature>
<dbReference type="RefSeq" id="WP_285933700.1">
    <property type="nucleotide sequence ID" value="NZ_JASTZU010000058.1"/>
</dbReference>
<accession>A0ABT7L978</accession>
<comment type="caution">
    <text evidence="2">The sequence shown here is derived from an EMBL/GenBank/DDBJ whole genome shotgun (WGS) entry which is preliminary data.</text>
</comment>
<evidence type="ECO:0000313" key="3">
    <source>
        <dbReference type="Proteomes" id="UP001235343"/>
    </source>
</evidence>
<dbReference type="InterPro" id="IPR016181">
    <property type="entry name" value="Acyl_CoA_acyltransferase"/>
</dbReference>
<dbReference type="Pfam" id="PF13302">
    <property type="entry name" value="Acetyltransf_3"/>
    <property type="match status" value="1"/>
</dbReference>
<name>A0ABT7L978_9BACI</name>
<dbReference type="PANTHER" id="PTHR43792:SF13">
    <property type="entry name" value="ACETYLTRANSFERASE"/>
    <property type="match status" value="1"/>
</dbReference>
<keyword evidence="3" id="KW-1185">Reference proteome</keyword>
<dbReference type="PANTHER" id="PTHR43792">
    <property type="entry name" value="GNAT FAMILY, PUTATIVE (AFU_ORTHOLOGUE AFUA_3G00765)-RELATED-RELATED"/>
    <property type="match status" value="1"/>
</dbReference>
<dbReference type="EMBL" id="JASTZU010000058">
    <property type="protein sequence ID" value="MDL4842427.1"/>
    <property type="molecule type" value="Genomic_DNA"/>
</dbReference>